<evidence type="ECO:0000256" key="7">
    <source>
        <dbReference type="ARBA" id="ARBA00022777"/>
    </source>
</evidence>
<dbReference type="Proteomes" id="UP000318359">
    <property type="component" value="Unassembled WGS sequence"/>
</dbReference>
<dbReference type="GO" id="GO:0016301">
    <property type="term" value="F:kinase activity"/>
    <property type="evidence" value="ECO:0007669"/>
    <property type="project" value="UniProtKB-KW"/>
</dbReference>
<dbReference type="AlphaFoldDB" id="A0A520MAE3"/>
<name>A0A520MAE3_9GAMM</name>
<proteinExistence type="inferred from homology"/>
<keyword evidence="11 13" id="KW-0670">Pyruvate</keyword>
<evidence type="ECO:0000313" key="14">
    <source>
        <dbReference type="Proteomes" id="UP000318359"/>
    </source>
</evidence>
<evidence type="ECO:0000313" key="13">
    <source>
        <dbReference type="EMBL" id="RZO18204.1"/>
    </source>
</evidence>
<evidence type="ECO:0000256" key="8">
    <source>
        <dbReference type="ARBA" id="ARBA00022840"/>
    </source>
</evidence>
<feature type="domain" description="Pyruvate kinase barrel" evidence="12">
    <location>
        <begin position="5"/>
        <end position="55"/>
    </location>
</feature>
<keyword evidence="4" id="KW-0808">Transferase</keyword>
<keyword evidence="10" id="KW-0324">Glycolysis</keyword>
<dbReference type="GO" id="GO:0004743">
    <property type="term" value="F:pyruvate kinase activity"/>
    <property type="evidence" value="ECO:0007669"/>
    <property type="project" value="UniProtKB-EC"/>
</dbReference>
<accession>A0A520MAE3</accession>
<comment type="caution">
    <text evidence="13">The sequence shown here is derived from an EMBL/GenBank/DDBJ whole genome shotgun (WGS) entry which is preliminary data.</text>
</comment>
<dbReference type="GO" id="GO:0030955">
    <property type="term" value="F:potassium ion binding"/>
    <property type="evidence" value="ECO:0007669"/>
    <property type="project" value="InterPro"/>
</dbReference>
<dbReference type="EC" id="2.7.1.40" evidence="3"/>
<gene>
    <name evidence="13" type="ORF">EVB00_01410</name>
</gene>
<evidence type="ECO:0000256" key="11">
    <source>
        <dbReference type="ARBA" id="ARBA00023317"/>
    </source>
</evidence>
<feature type="non-terminal residue" evidence="13">
    <location>
        <position position="57"/>
    </location>
</feature>
<keyword evidence="5" id="KW-0479">Metal-binding</keyword>
<reference evidence="13 14" key="1">
    <citation type="submission" date="2019-02" db="EMBL/GenBank/DDBJ databases">
        <title>Prokaryotic population dynamics and viral predation in marine succession experiment using metagenomics: the confinement effect.</title>
        <authorList>
            <person name="Haro-Moreno J.M."/>
            <person name="Rodriguez-Valera F."/>
            <person name="Lopez-Perez M."/>
        </authorList>
    </citation>
    <scope>NUCLEOTIDE SEQUENCE [LARGE SCALE GENOMIC DNA]</scope>
    <source>
        <strain evidence="13">MED-G167</strain>
    </source>
</reference>
<organism evidence="13 14">
    <name type="scientific">SAR86 cluster bacterium</name>
    <dbReference type="NCBI Taxonomy" id="2030880"/>
    <lineage>
        <taxon>Bacteria</taxon>
        <taxon>Pseudomonadati</taxon>
        <taxon>Pseudomonadota</taxon>
        <taxon>Gammaproteobacteria</taxon>
        <taxon>SAR86 cluster</taxon>
    </lineage>
</organism>
<dbReference type="GO" id="GO:0005524">
    <property type="term" value="F:ATP binding"/>
    <property type="evidence" value="ECO:0007669"/>
    <property type="project" value="UniProtKB-KW"/>
</dbReference>
<dbReference type="InterPro" id="IPR001697">
    <property type="entry name" value="Pyr_Knase"/>
</dbReference>
<keyword evidence="7 13" id="KW-0418">Kinase</keyword>
<evidence type="ECO:0000256" key="6">
    <source>
        <dbReference type="ARBA" id="ARBA00022741"/>
    </source>
</evidence>
<keyword evidence="8" id="KW-0067">ATP-binding</keyword>
<protein>
    <recommendedName>
        <fullName evidence="3">pyruvate kinase</fullName>
        <ecNumber evidence="3">2.7.1.40</ecNumber>
    </recommendedName>
</protein>
<evidence type="ECO:0000259" key="12">
    <source>
        <dbReference type="Pfam" id="PF00224"/>
    </source>
</evidence>
<evidence type="ECO:0000256" key="9">
    <source>
        <dbReference type="ARBA" id="ARBA00022842"/>
    </source>
</evidence>
<keyword evidence="9" id="KW-0460">Magnesium</keyword>
<evidence type="ECO:0000256" key="4">
    <source>
        <dbReference type="ARBA" id="ARBA00022679"/>
    </source>
</evidence>
<comment type="pathway">
    <text evidence="1">Carbohydrate degradation; glycolysis; pyruvate from D-glyceraldehyde 3-phosphate: step 5/5.</text>
</comment>
<dbReference type="Gene3D" id="3.20.20.60">
    <property type="entry name" value="Phosphoenolpyruvate-binding domains"/>
    <property type="match status" value="1"/>
</dbReference>
<dbReference type="InterPro" id="IPR015793">
    <property type="entry name" value="Pyrv_Knase_brl"/>
</dbReference>
<dbReference type="PANTHER" id="PTHR11817">
    <property type="entry name" value="PYRUVATE KINASE"/>
    <property type="match status" value="1"/>
</dbReference>
<dbReference type="Pfam" id="PF00224">
    <property type="entry name" value="PK"/>
    <property type="match status" value="1"/>
</dbReference>
<evidence type="ECO:0000256" key="2">
    <source>
        <dbReference type="ARBA" id="ARBA00008663"/>
    </source>
</evidence>
<sequence>MQFIRTKIICTAGPSIQGITMLRKLHHEGMNCVRINMSHSNHKEAQKVINDIKTINS</sequence>
<dbReference type="GO" id="GO:0000287">
    <property type="term" value="F:magnesium ion binding"/>
    <property type="evidence" value="ECO:0007669"/>
    <property type="project" value="InterPro"/>
</dbReference>
<dbReference type="InterPro" id="IPR040442">
    <property type="entry name" value="Pyrv_kinase-like_dom_sf"/>
</dbReference>
<dbReference type="InterPro" id="IPR015813">
    <property type="entry name" value="Pyrv/PenolPyrv_kinase-like_dom"/>
</dbReference>
<dbReference type="EMBL" id="SHBM01000013">
    <property type="protein sequence ID" value="RZO18204.1"/>
    <property type="molecule type" value="Genomic_DNA"/>
</dbReference>
<evidence type="ECO:0000256" key="1">
    <source>
        <dbReference type="ARBA" id="ARBA00004997"/>
    </source>
</evidence>
<keyword evidence="6" id="KW-0547">Nucleotide-binding</keyword>
<dbReference type="SUPFAM" id="SSF51621">
    <property type="entry name" value="Phosphoenolpyruvate/pyruvate domain"/>
    <property type="match status" value="1"/>
</dbReference>
<evidence type="ECO:0000256" key="5">
    <source>
        <dbReference type="ARBA" id="ARBA00022723"/>
    </source>
</evidence>
<evidence type="ECO:0000256" key="10">
    <source>
        <dbReference type="ARBA" id="ARBA00023152"/>
    </source>
</evidence>
<comment type="similarity">
    <text evidence="2">Belongs to the pyruvate kinase family.</text>
</comment>
<evidence type="ECO:0000256" key="3">
    <source>
        <dbReference type="ARBA" id="ARBA00012142"/>
    </source>
</evidence>